<keyword evidence="2" id="KW-0863">Zinc-finger</keyword>
<dbReference type="InterPro" id="IPR001258">
    <property type="entry name" value="NHL_repeat"/>
</dbReference>
<evidence type="ECO:0000313" key="5">
    <source>
        <dbReference type="EMBL" id="CAC5380960.1"/>
    </source>
</evidence>
<feature type="repeat" description="NHL" evidence="3">
    <location>
        <begin position="395"/>
        <end position="425"/>
    </location>
</feature>
<keyword evidence="2" id="KW-0862">Zinc</keyword>
<organism evidence="5 6">
    <name type="scientific">Mytilus coruscus</name>
    <name type="common">Sea mussel</name>
    <dbReference type="NCBI Taxonomy" id="42192"/>
    <lineage>
        <taxon>Eukaryota</taxon>
        <taxon>Metazoa</taxon>
        <taxon>Spiralia</taxon>
        <taxon>Lophotrochozoa</taxon>
        <taxon>Mollusca</taxon>
        <taxon>Bivalvia</taxon>
        <taxon>Autobranchia</taxon>
        <taxon>Pteriomorphia</taxon>
        <taxon>Mytilida</taxon>
        <taxon>Mytiloidea</taxon>
        <taxon>Mytilidae</taxon>
        <taxon>Mytilinae</taxon>
        <taxon>Mytilus</taxon>
    </lineage>
</organism>
<dbReference type="PROSITE" id="PS50119">
    <property type="entry name" value="ZF_BBOX"/>
    <property type="match status" value="1"/>
</dbReference>
<sequence>MFQIKKPEDKSCEDSDDFIKIRCKQHMDHVCCLFCKICNENICLKCLTDIHKGHDVIEKENYNAEEKSVEGIQREKENKVTRIMSEVGIQREKENQVTRIMSEVGIQREKENQVTRIMSEVGIQMEKENQVTRIMSEVALGNSFNSALNSEQEEMREEQTETEIKVTRQFTIDINNIFCMSSCHESSVCRESSVWISDGCHESSVWISDGTHDTVMHLKLKNEKPQIISQFDIVVHDMAVTPSGDLILVVDGNKTLQVVDKKTGQMSNSKYTVSCYFSKAMPLCIHVTKDKVITGTVKSYQFLSWVKGFLQLFGAGNSSVLVMDHEGNYLKIYEVDENRKPLFTVPERITSTSNGNICVVDGLDIKTGRIVILGQAGSVVGTYEGNPTINSKQRLFHPADILTTPSDNIVVADRNNHTIHILDMNGQIIANKRLSEVGIRFPYSLGTSVPGYFFIGCHSPETDKAKLYEVKFSGF</sequence>
<dbReference type="GO" id="GO:0000209">
    <property type="term" value="P:protein polyubiquitination"/>
    <property type="evidence" value="ECO:0007669"/>
    <property type="project" value="TreeGrafter"/>
</dbReference>
<evidence type="ECO:0000256" key="3">
    <source>
        <dbReference type="PROSITE-ProRule" id="PRU00504"/>
    </source>
</evidence>
<keyword evidence="1" id="KW-0677">Repeat</keyword>
<name>A0A6J8BCD2_MYTCO</name>
<keyword evidence="2" id="KW-0479">Metal-binding</keyword>
<dbReference type="EMBL" id="CACVKT020002956">
    <property type="protein sequence ID" value="CAC5380960.1"/>
    <property type="molecule type" value="Genomic_DNA"/>
</dbReference>
<protein>
    <recommendedName>
        <fullName evidence="4">B box-type domain-containing protein</fullName>
    </recommendedName>
</protein>
<proteinExistence type="predicted"/>
<evidence type="ECO:0000256" key="2">
    <source>
        <dbReference type="PROSITE-ProRule" id="PRU00024"/>
    </source>
</evidence>
<evidence type="ECO:0000313" key="6">
    <source>
        <dbReference type="Proteomes" id="UP000507470"/>
    </source>
</evidence>
<dbReference type="InterPro" id="IPR050952">
    <property type="entry name" value="TRIM-NHL_E3_ligases"/>
</dbReference>
<dbReference type="Proteomes" id="UP000507470">
    <property type="component" value="Unassembled WGS sequence"/>
</dbReference>
<dbReference type="PANTHER" id="PTHR24104:SF25">
    <property type="entry name" value="PROTEIN LIN-41"/>
    <property type="match status" value="1"/>
</dbReference>
<dbReference type="InterPro" id="IPR011042">
    <property type="entry name" value="6-blade_b-propeller_TolB-like"/>
</dbReference>
<dbReference type="GO" id="GO:0008270">
    <property type="term" value="F:zinc ion binding"/>
    <property type="evidence" value="ECO:0007669"/>
    <property type="project" value="UniProtKB-KW"/>
</dbReference>
<dbReference type="AlphaFoldDB" id="A0A6J8BCD2"/>
<dbReference type="GO" id="GO:0043161">
    <property type="term" value="P:proteasome-mediated ubiquitin-dependent protein catabolic process"/>
    <property type="evidence" value="ECO:0007669"/>
    <property type="project" value="TreeGrafter"/>
</dbReference>
<evidence type="ECO:0000259" key="4">
    <source>
        <dbReference type="PROSITE" id="PS50119"/>
    </source>
</evidence>
<feature type="domain" description="B box-type" evidence="4">
    <location>
        <begin position="23"/>
        <end position="59"/>
    </location>
</feature>
<dbReference type="InterPro" id="IPR000315">
    <property type="entry name" value="Znf_B-box"/>
</dbReference>
<dbReference type="PROSITE" id="PS51125">
    <property type="entry name" value="NHL"/>
    <property type="match status" value="1"/>
</dbReference>
<gene>
    <name evidence="5" type="ORF">MCOR_16880</name>
</gene>
<accession>A0A6J8BCD2</accession>
<keyword evidence="6" id="KW-1185">Reference proteome</keyword>
<reference evidence="5 6" key="1">
    <citation type="submission" date="2020-06" db="EMBL/GenBank/DDBJ databases">
        <authorList>
            <person name="Li R."/>
            <person name="Bekaert M."/>
        </authorList>
    </citation>
    <scope>NUCLEOTIDE SEQUENCE [LARGE SCALE GENOMIC DNA]</scope>
    <source>
        <strain evidence="6">wild</strain>
    </source>
</reference>
<dbReference type="OrthoDB" id="10460669at2759"/>
<dbReference type="Gene3D" id="2.120.10.30">
    <property type="entry name" value="TolB, C-terminal domain"/>
    <property type="match status" value="1"/>
</dbReference>
<dbReference type="SUPFAM" id="SSF63829">
    <property type="entry name" value="Calcium-dependent phosphotriesterase"/>
    <property type="match status" value="1"/>
</dbReference>
<dbReference type="GO" id="GO:0061630">
    <property type="term" value="F:ubiquitin protein ligase activity"/>
    <property type="evidence" value="ECO:0007669"/>
    <property type="project" value="TreeGrafter"/>
</dbReference>
<dbReference type="PANTHER" id="PTHR24104">
    <property type="entry name" value="E3 UBIQUITIN-PROTEIN LIGASE NHLRC1-RELATED"/>
    <property type="match status" value="1"/>
</dbReference>
<evidence type="ECO:0000256" key="1">
    <source>
        <dbReference type="ARBA" id="ARBA00022737"/>
    </source>
</evidence>
<dbReference type="SUPFAM" id="SSF57845">
    <property type="entry name" value="B-box zinc-binding domain"/>
    <property type="match status" value="1"/>
</dbReference>